<proteinExistence type="inferred from homology"/>
<reference evidence="4 5" key="3">
    <citation type="journal article" date="2010" name="BMC Genomics">
        <title>Transcriptome sequencing and comparative analysis of cucumber flowers with different sex types.</title>
        <authorList>
            <person name="Guo S."/>
            <person name="Zheng Y."/>
            <person name="Joung J.G."/>
            <person name="Liu S."/>
            <person name="Zhang Z."/>
            <person name="Crasta O.R."/>
            <person name="Sobral B.W."/>
            <person name="Xu Y."/>
            <person name="Huang S."/>
            <person name="Fei Z."/>
        </authorList>
    </citation>
    <scope>NUCLEOTIDE SEQUENCE [LARGE SCALE GENOMIC DNA]</scope>
    <source>
        <strain evidence="5">cv. 9930</strain>
    </source>
</reference>
<sequence>MSFPFNLKSWPALKFLDAQTVANAIKTENPNFEIVTVPEGTPVTKDIIPGRVRLVVDANGKVVNVPQEG</sequence>
<dbReference type="InterPro" id="IPR000864">
    <property type="entry name" value="Prot_inh_pot1"/>
</dbReference>
<evidence type="ECO:0000313" key="4">
    <source>
        <dbReference type="EMBL" id="KGN60478.1"/>
    </source>
</evidence>
<keyword evidence="5" id="KW-1185">Reference proteome</keyword>
<accession>A0A0A0LFD4</accession>
<dbReference type="GO" id="GO:0009611">
    <property type="term" value="P:response to wounding"/>
    <property type="evidence" value="ECO:0007669"/>
    <property type="project" value="InterPro"/>
</dbReference>
<dbReference type="PANTHER" id="PTHR33091:SF69">
    <property type="entry name" value="INHIBITOR OF TRYPSIN AND HAGEMAN FACTOR-LIKE"/>
    <property type="match status" value="1"/>
</dbReference>
<keyword evidence="2" id="KW-0646">Protease inhibitor</keyword>
<keyword evidence="3" id="KW-0722">Serine protease inhibitor</keyword>
<dbReference type="GO" id="GO:0004867">
    <property type="term" value="F:serine-type endopeptidase inhibitor activity"/>
    <property type="evidence" value="ECO:0007669"/>
    <property type="project" value="UniProtKB-KW"/>
</dbReference>
<organism evidence="4 5">
    <name type="scientific">Cucumis sativus</name>
    <name type="common">Cucumber</name>
    <dbReference type="NCBI Taxonomy" id="3659"/>
    <lineage>
        <taxon>Eukaryota</taxon>
        <taxon>Viridiplantae</taxon>
        <taxon>Streptophyta</taxon>
        <taxon>Embryophyta</taxon>
        <taxon>Tracheophyta</taxon>
        <taxon>Spermatophyta</taxon>
        <taxon>Magnoliopsida</taxon>
        <taxon>eudicotyledons</taxon>
        <taxon>Gunneridae</taxon>
        <taxon>Pentapetalae</taxon>
        <taxon>rosids</taxon>
        <taxon>fabids</taxon>
        <taxon>Cucurbitales</taxon>
        <taxon>Cucurbitaceae</taxon>
        <taxon>Benincaseae</taxon>
        <taxon>Cucumis</taxon>
    </lineage>
</organism>
<evidence type="ECO:0000256" key="1">
    <source>
        <dbReference type="ARBA" id="ARBA00008210"/>
    </source>
</evidence>
<dbReference type="EMBL" id="CM002924">
    <property type="protein sequence ID" value="KGN60478.1"/>
    <property type="molecule type" value="Genomic_DNA"/>
</dbReference>
<dbReference type="InterPro" id="IPR036354">
    <property type="entry name" value="Prot_inh_pot1_sf"/>
</dbReference>
<evidence type="ECO:0000313" key="5">
    <source>
        <dbReference type="Proteomes" id="UP000029981"/>
    </source>
</evidence>
<comment type="similarity">
    <text evidence="1">Belongs to the protease inhibitor I13 (potato type I serine protease inhibitor) family.</text>
</comment>
<protein>
    <submittedName>
        <fullName evidence="4">Uncharacterized protein</fullName>
    </submittedName>
</protein>
<gene>
    <name evidence="4" type="ORF">Csa_3G914580</name>
</gene>
<dbReference type="AlphaFoldDB" id="A0A0A0LFD4"/>
<reference evidence="4 5" key="2">
    <citation type="journal article" date="2009" name="PLoS ONE">
        <title>An integrated genetic and cytogenetic map of the cucumber genome.</title>
        <authorList>
            <person name="Ren Y."/>
            <person name="Zhang Z."/>
            <person name="Liu J."/>
            <person name="Staub J.E."/>
            <person name="Han Y."/>
            <person name="Cheng Z."/>
            <person name="Li X."/>
            <person name="Lu J."/>
            <person name="Miao H."/>
            <person name="Kang H."/>
            <person name="Xie B."/>
            <person name="Gu X."/>
            <person name="Wang X."/>
            <person name="Du Y."/>
            <person name="Jin W."/>
            <person name="Huang S."/>
        </authorList>
    </citation>
    <scope>NUCLEOTIDE SEQUENCE [LARGE SCALE GENOMIC DNA]</scope>
    <source>
        <strain evidence="5">cv. 9930</strain>
    </source>
</reference>
<name>A0A0A0LFD4_CUCSA</name>
<dbReference type="SUPFAM" id="SSF54654">
    <property type="entry name" value="CI-2 family of serine protease inhibitors"/>
    <property type="match status" value="1"/>
</dbReference>
<reference evidence="4 5" key="1">
    <citation type="journal article" date="2009" name="Nat. Genet.">
        <title>The genome of the cucumber, Cucumis sativus L.</title>
        <authorList>
            <person name="Huang S."/>
            <person name="Li R."/>
            <person name="Zhang Z."/>
            <person name="Li L."/>
            <person name="Gu X."/>
            <person name="Fan W."/>
            <person name="Lucas W.J."/>
            <person name="Wang X."/>
            <person name="Xie B."/>
            <person name="Ni P."/>
            <person name="Ren Y."/>
            <person name="Zhu H."/>
            <person name="Li J."/>
            <person name="Lin K."/>
            <person name="Jin W."/>
            <person name="Fei Z."/>
            <person name="Li G."/>
            <person name="Staub J."/>
            <person name="Kilian A."/>
            <person name="van der Vossen E.A."/>
            <person name="Wu Y."/>
            <person name="Guo J."/>
            <person name="He J."/>
            <person name="Jia Z."/>
            <person name="Ren Y."/>
            <person name="Tian G."/>
            <person name="Lu Y."/>
            <person name="Ruan J."/>
            <person name="Qian W."/>
            <person name="Wang M."/>
            <person name="Huang Q."/>
            <person name="Li B."/>
            <person name="Xuan Z."/>
            <person name="Cao J."/>
            <person name="Asan"/>
            <person name="Wu Z."/>
            <person name="Zhang J."/>
            <person name="Cai Q."/>
            <person name="Bai Y."/>
            <person name="Zhao B."/>
            <person name="Han Y."/>
            <person name="Li Y."/>
            <person name="Li X."/>
            <person name="Wang S."/>
            <person name="Shi Q."/>
            <person name="Liu S."/>
            <person name="Cho W.K."/>
            <person name="Kim J.Y."/>
            <person name="Xu Y."/>
            <person name="Heller-Uszynska K."/>
            <person name="Miao H."/>
            <person name="Cheng Z."/>
            <person name="Zhang S."/>
            <person name="Wu J."/>
            <person name="Yang Y."/>
            <person name="Kang H."/>
            <person name="Li M."/>
            <person name="Liang H."/>
            <person name="Ren X."/>
            <person name="Shi Z."/>
            <person name="Wen M."/>
            <person name="Jian M."/>
            <person name="Yang H."/>
            <person name="Zhang G."/>
            <person name="Yang Z."/>
            <person name="Chen R."/>
            <person name="Liu S."/>
            <person name="Li J."/>
            <person name="Ma L."/>
            <person name="Liu H."/>
            <person name="Zhou Y."/>
            <person name="Zhao J."/>
            <person name="Fang X."/>
            <person name="Li G."/>
            <person name="Fang L."/>
            <person name="Li Y."/>
            <person name="Liu D."/>
            <person name="Zheng H."/>
            <person name="Zhang Y."/>
            <person name="Qin N."/>
            <person name="Li Z."/>
            <person name="Yang G."/>
            <person name="Yang S."/>
            <person name="Bolund L."/>
            <person name="Kristiansen K."/>
            <person name="Zheng H."/>
            <person name="Li S."/>
            <person name="Zhang X."/>
            <person name="Yang H."/>
            <person name="Wang J."/>
            <person name="Sun R."/>
            <person name="Zhang B."/>
            <person name="Jiang S."/>
            <person name="Wang J."/>
            <person name="Du Y."/>
            <person name="Li S."/>
        </authorList>
    </citation>
    <scope>NUCLEOTIDE SEQUENCE [LARGE SCALE GENOMIC DNA]</scope>
    <source>
        <strain evidence="5">cv. 9930</strain>
    </source>
</reference>
<dbReference type="Proteomes" id="UP000029981">
    <property type="component" value="Chromosome 3"/>
</dbReference>
<dbReference type="OMA" id="MSSCQDG"/>
<dbReference type="Gramene" id="KGN60478">
    <property type="protein sequence ID" value="KGN60478"/>
    <property type="gene ID" value="Csa_3G914580"/>
</dbReference>
<dbReference type="PANTHER" id="PTHR33091">
    <property type="entry name" value="PROTEIN, PUTATIVE, EXPRESSED-RELATED"/>
    <property type="match status" value="1"/>
</dbReference>
<dbReference type="Pfam" id="PF00280">
    <property type="entry name" value="potato_inhibit"/>
    <property type="match status" value="1"/>
</dbReference>
<reference evidence="4 5" key="4">
    <citation type="journal article" date="2011" name="BMC Genomics">
        <title>RNA-Seq improves annotation of protein-coding genes in the cucumber genome.</title>
        <authorList>
            <person name="Li Z."/>
            <person name="Zhang Z."/>
            <person name="Yan P."/>
            <person name="Huang S."/>
            <person name="Fei Z."/>
            <person name="Lin K."/>
        </authorList>
    </citation>
    <scope>NUCLEOTIDE SEQUENCE [LARGE SCALE GENOMIC DNA]</scope>
    <source>
        <strain evidence="5">cv. 9930</strain>
    </source>
</reference>
<evidence type="ECO:0000256" key="2">
    <source>
        <dbReference type="ARBA" id="ARBA00022690"/>
    </source>
</evidence>
<evidence type="ECO:0000256" key="3">
    <source>
        <dbReference type="ARBA" id="ARBA00022900"/>
    </source>
</evidence>
<dbReference type="Gene3D" id="3.30.10.10">
    <property type="entry name" value="Trypsin Inhibitor V, subunit A"/>
    <property type="match status" value="1"/>
</dbReference>